<reference evidence="2 3" key="1">
    <citation type="journal article" date="2016" name="Nat. Biotechnol.">
        <title>Measurement of bacterial replication rates in microbial communities.</title>
        <authorList>
            <person name="Brown C.T."/>
            <person name="Olm M.R."/>
            <person name="Thomas B.C."/>
            <person name="Banfield J.F."/>
        </authorList>
    </citation>
    <scope>NUCLEOTIDE SEQUENCE [LARGE SCALE GENOMIC DNA]</scope>
    <source>
        <strain evidence="2">46_33</strain>
    </source>
</reference>
<proteinExistence type="predicted"/>
<gene>
    <name evidence="2" type="ORF">BHW43_04250</name>
</gene>
<keyword evidence="1" id="KW-0732">Signal</keyword>
<evidence type="ECO:0008006" key="4">
    <source>
        <dbReference type="Google" id="ProtNLM"/>
    </source>
</evidence>
<evidence type="ECO:0000256" key="1">
    <source>
        <dbReference type="SAM" id="SignalP"/>
    </source>
</evidence>
<dbReference type="RefSeq" id="WP_303679621.1">
    <property type="nucleotide sequence ID" value="NZ_MNTG01000025.1"/>
</dbReference>
<sequence length="142" mass="15942">MKKILMLVTMIMMLAVSAVCSASNGKVLDEEEVIVDKFINGGNYKAVTSMMTEDMQKNWNEKAYNNLHAQLAKDFGKLTTNQLIVVEKHNGADVLLYQVAAEKKPAARFVYLFKLNGEKPLLNDFSVMLPQQKEAAKEEAKK</sequence>
<protein>
    <recommendedName>
        <fullName evidence="4">DUF3887 domain-containing protein</fullName>
    </recommendedName>
</protein>
<dbReference type="EMBL" id="MNTG01000025">
    <property type="protein sequence ID" value="OLA38067.1"/>
    <property type="molecule type" value="Genomic_DNA"/>
</dbReference>
<feature type="chain" id="PRO_5012615201" description="DUF3887 domain-containing protein" evidence="1">
    <location>
        <begin position="23"/>
        <end position="142"/>
    </location>
</feature>
<dbReference type="AlphaFoldDB" id="A0A1Q6R6S3"/>
<dbReference type="Proteomes" id="UP000186777">
    <property type="component" value="Unassembled WGS sequence"/>
</dbReference>
<organism evidence="2 3">
    <name type="scientific">Phascolarctobacterium succinatutens</name>
    <dbReference type="NCBI Taxonomy" id="626940"/>
    <lineage>
        <taxon>Bacteria</taxon>
        <taxon>Bacillati</taxon>
        <taxon>Bacillota</taxon>
        <taxon>Negativicutes</taxon>
        <taxon>Acidaminococcales</taxon>
        <taxon>Acidaminococcaceae</taxon>
        <taxon>Phascolarctobacterium</taxon>
    </lineage>
</organism>
<feature type="signal peptide" evidence="1">
    <location>
        <begin position="1"/>
        <end position="22"/>
    </location>
</feature>
<accession>A0A1Q6R6S3</accession>
<evidence type="ECO:0000313" key="2">
    <source>
        <dbReference type="EMBL" id="OLA38067.1"/>
    </source>
</evidence>
<name>A0A1Q6R6S3_9FIRM</name>
<comment type="caution">
    <text evidence="2">The sequence shown here is derived from an EMBL/GenBank/DDBJ whole genome shotgun (WGS) entry which is preliminary data.</text>
</comment>
<evidence type="ECO:0000313" key="3">
    <source>
        <dbReference type="Proteomes" id="UP000186777"/>
    </source>
</evidence>
<dbReference type="STRING" id="626940.BHW43_04250"/>